<dbReference type="Proteomes" id="UP000038040">
    <property type="component" value="Unplaced"/>
</dbReference>
<sequence>MDDEYKWHGPCIPSGSDLIPNVPHRNQKLETVEQSPENQGEMSGRRSRKRRRSEAIETALDQISEEFRKYVVVIKHPNGGASILATDWDEIQKGFDEESQKEFATQFVNCGLAEVDNVAVFAMGVVKNAMNYLSNVLWFMANEYPQMAVKIGSLSNKQEITTTTLSAYFKKVCESYGEGTFRYGPLHSISLVGAKKEECGRHCPRLIAMIESFPMFKLLMPWSELSIMDHEESESDDGPIFWVRPGEQTVPLDYESNASGSTGASTKRQSYRKKEIREIFFEDRTHSHCDHTGDGYPTAAVGFLQNIVDDQRTEKPIVKDVICFHANNFHHVMYSLHLDPYEPPSSQCLQWVGEAKLNQLRREGIKYTHLQLQTNDAYFIPRKVIHQFRTINACSTVAWHIRFRKYYVDGSNVKKRKKEEA</sequence>
<dbReference type="GO" id="GO:0005634">
    <property type="term" value="C:nucleus"/>
    <property type="evidence" value="ECO:0007669"/>
    <property type="project" value="InterPro"/>
</dbReference>
<feature type="region of interest" description="Disordered" evidence="2">
    <location>
        <begin position="1"/>
        <end position="52"/>
    </location>
</feature>
<dbReference type="PANTHER" id="PTHR13354">
    <property type="entry name" value="ROUND SPERMATID BASIC PROTEIN 1"/>
    <property type="match status" value="1"/>
</dbReference>
<evidence type="ECO:0000313" key="5">
    <source>
        <dbReference type="Proteomes" id="UP000274756"/>
    </source>
</evidence>
<organism evidence="4 6">
    <name type="scientific">Dracunculus medinensis</name>
    <name type="common">Guinea worm</name>
    <dbReference type="NCBI Taxonomy" id="318479"/>
    <lineage>
        <taxon>Eukaryota</taxon>
        <taxon>Metazoa</taxon>
        <taxon>Ecdysozoa</taxon>
        <taxon>Nematoda</taxon>
        <taxon>Chromadorea</taxon>
        <taxon>Rhabditida</taxon>
        <taxon>Spirurina</taxon>
        <taxon>Dracunculoidea</taxon>
        <taxon>Dracunculidae</taxon>
        <taxon>Dracunculus</taxon>
    </lineage>
</organism>
<protein>
    <submittedName>
        <fullName evidence="6">JmjC domain-containing protein</fullName>
    </submittedName>
</protein>
<reference evidence="3 5" key="2">
    <citation type="submission" date="2018-11" db="EMBL/GenBank/DDBJ databases">
        <authorList>
            <consortium name="Pathogen Informatics"/>
        </authorList>
    </citation>
    <scope>NUCLEOTIDE SEQUENCE [LARGE SCALE GENOMIC DNA]</scope>
</reference>
<dbReference type="PANTHER" id="PTHR13354:SF11">
    <property type="entry name" value="LYSINE-SPECIFIC DEMETHYLASE 9"/>
    <property type="match status" value="1"/>
</dbReference>
<name>A0A0N4U8C4_DRAME</name>
<dbReference type="AlphaFoldDB" id="A0A0N4U8C4"/>
<dbReference type="OrthoDB" id="6020087at2759"/>
<feature type="compositionally biased region" description="Polar residues" evidence="2">
    <location>
        <begin position="32"/>
        <end position="41"/>
    </location>
</feature>
<proteinExistence type="inferred from homology"/>
<keyword evidence="5" id="KW-1185">Reference proteome</keyword>
<gene>
    <name evidence="3" type="ORF">DME_LOCUS7447</name>
</gene>
<accession>A0A0N4U8C4</accession>
<evidence type="ECO:0000256" key="2">
    <source>
        <dbReference type="SAM" id="MobiDB-lite"/>
    </source>
</evidence>
<dbReference type="Proteomes" id="UP000274756">
    <property type="component" value="Unassembled WGS sequence"/>
</dbReference>
<dbReference type="WBParaSite" id="DME_0000328801-mRNA-1">
    <property type="protein sequence ID" value="DME_0000328801-mRNA-1"/>
    <property type="gene ID" value="DME_0000328801"/>
</dbReference>
<reference evidence="6" key="1">
    <citation type="submission" date="2017-02" db="UniProtKB">
        <authorList>
            <consortium name="WormBaseParasite"/>
        </authorList>
    </citation>
    <scope>IDENTIFICATION</scope>
</reference>
<evidence type="ECO:0000256" key="1">
    <source>
        <dbReference type="ARBA" id="ARBA00010560"/>
    </source>
</evidence>
<evidence type="ECO:0000313" key="6">
    <source>
        <dbReference type="WBParaSite" id="DME_0000328801-mRNA-1"/>
    </source>
</evidence>
<comment type="similarity">
    <text evidence="1">Belongs to the round spermatid basic protein 1 family.</text>
</comment>
<dbReference type="STRING" id="318479.A0A0N4U8C4"/>
<dbReference type="EMBL" id="UYYG01001160">
    <property type="protein sequence ID" value="VDN57474.1"/>
    <property type="molecule type" value="Genomic_DNA"/>
</dbReference>
<evidence type="ECO:0000313" key="3">
    <source>
        <dbReference type="EMBL" id="VDN57474.1"/>
    </source>
</evidence>
<dbReference type="InterPro" id="IPR026306">
    <property type="entry name" value="RSBN1/Dpy-2/CEP530"/>
</dbReference>
<evidence type="ECO:0000313" key="4">
    <source>
        <dbReference type="Proteomes" id="UP000038040"/>
    </source>
</evidence>